<feature type="domain" description="GGDEF" evidence="2">
    <location>
        <begin position="279"/>
        <end position="406"/>
    </location>
</feature>
<dbReference type="PANTHER" id="PTHR45138:SF24">
    <property type="entry name" value="DIGUANYLATE CYCLASE DGCC-RELATED"/>
    <property type="match status" value="1"/>
</dbReference>
<dbReference type="GO" id="GO:0043709">
    <property type="term" value="P:cell adhesion involved in single-species biofilm formation"/>
    <property type="evidence" value="ECO:0007669"/>
    <property type="project" value="TreeGrafter"/>
</dbReference>
<dbReference type="InterPro" id="IPR003660">
    <property type="entry name" value="HAMP_dom"/>
</dbReference>
<dbReference type="GO" id="GO:0007165">
    <property type="term" value="P:signal transduction"/>
    <property type="evidence" value="ECO:0007669"/>
    <property type="project" value="InterPro"/>
</dbReference>
<dbReference type="InterPro" id="IPR029787">
    <property type="entry name" value="Nucleotide_cyclase"/>
</dbReference>
<evidence type="ECO:0000259" key="1">
    <source>
        <dbReference type="PROSITE" id="PS50885"/>
    </source>
</evidence>
<dbReference type="Gene3D" id="3.30.70.270">
    <property type="match status" value="1"/>
</dbReference>
<evidence type="ECO:0000259" key="2">
    <source>
        <dbReference type="PROSITE" id="PS50887"/>
    </source>
</evidence>
<dbReference type="OrthoDB" id="9804955at2"/>
<name>A0A1M6P564_9FIRM</name>
<dbReference type="CDD" id="cd01949">
    <property type="entry name" value="GGDEF"/>
    <property type="match status" value="1"/>
</dbReference>
<dbReference type="CDD" id="cd06225">
    <property type="entry name" value="HAMP"/>
    <property type="match status" value="1"/>
</dbReference>
<dbReference type="GO" id="GO:1902201">
    <property type="term" value="P:negative regulation of bacterial-type flagellum-dependent cell motility"/>
    <property type="evidence" value="ECO:0007669"/>
    <property type="project" value="TreeGrafter"/>
</dbReference>
<dbReference type="Proteomes" id="UP000184301">
    <property type="component" value="Unassembled WGS sequence"/>
</dbReference>
<dbReference type="STRING" id="1121950.SAMN02745243_02019"/>
<dbReference type="Pfam" id="PF00990">
    <property type="entry name" value="GGDEF"/>
    <property type="match status" value="1"/>
</dbReference>
<dbReference type="PROSITE" id="PS50885">
    <property type="entry name" value="HAMP"/>
    <property type="match status" value="1"/>
</dbReference>
<dbReference type="GO" id="GO:0052621">
    <property type="term" value="F:diguanylate cyclase activity"/>
    <property type="evidence" value="ECO:0007669"/>
    <property type="project" value="TreeGrafter"/>
</dbReference>
<keyword evidence="4" id="KW-1185">Reference proteome</keyword>
<accession>A0A1M6P564</accession>
<dbReference type="PROSITE" id="PS50887">
    <property type="entry name" value="GGDEF"/>
    <property type="match status" value="1"/>
</dbReference>
<dbReference type="InterPro" id="IPR043128">
    <property type="entry name" value="Rev_trsase/Diguanyl_cyclase"/>
</dbReference>
<protein>
    <submittedName>
        <fullName evidence="3">Diguanylate cyclase (GGDEF) domain-containing protein</fullName>
    </submittedName>
</protein>
<dbReference type="PANTHER" id="PTHR45138">
    <property type="entry name" value="REGULATORY COMPONENTS OF SENSORY TRANSDUCTION SYSTEM"/>
    <property type="match status" value="1"/>
</dbReference>
<dbReference type="PROSITE" id="PS00039">
    <property type="entry name" value="DEAD_ATP_HELICASE"/>
    <property type="match status" value="1"/>
</dbReference>
<dbReference type="InterPro" id="IPR000629">
    <property type="entry name" value="RNA-helicase_DEAD-box_CS"/>
</dbReference>
<dbReference type="EMBL" id="FQZY01000026">
    <property type="protein sequence ID" value="SHK03084.1"/>
    <property type="molecule type" value="Genomic_DNA"/>
</dbReference>
<gene>
    <name evidence="3" type="ORF">SAMN02745243_02019</name>
</gene>
<dbReference type="NCBIfam" id="TIGR00254">
    <property type="entry name" value="GGDEF"/>
    <property type="match status" value="1"/>
</dbReference>
<dbReference type="InterPro" id="IPR050469">
    <property type="entry name" value="Diguanylate_Cyclase"/>
</dbReference>
<organism evidence="3 4">
    <name type="scientific">Hespellia stercorisuis DSM 15480</name>
    <dbReference type="NCBI Taxonomy" id="1121950"/>
    <lineage>
        <taxon>Bacteria</taxon>
        <taxon>Bacillati</taxon>
        <taxon>Bacillota</taxon>
        <taxon>Clostridia</taxon>
        <taxon>Lachnospirales</taxon>
        <taxon>Lachnospiraceae</taxon>
        <taxon>Hespellia</taxon>
    </lineage>
</organism>
<sequence>MNEKEKLLIFIDYITHEYGGEQVDTDDFHDEYREIAIALNHLSAALHEAMSFAAAIAAGDLDVEAPSRENLLCGPFRALRSSLSHLTWQSQRVAAGDYSQQVDFMGEFSDAFNNMIRQLELREQQLVEVTRQETLRAQEMKDNNELLMYITDRIEDWIIVIDSISHDALFLNSAAQHGIRDYELDLDRTCQTLYSDRRTPHTKSWDISLTGKSRYDFSVSKFQMQWKGTSSYLYILQDITQQNEKIREMELLAYRDPATKLYNRRYCLQLLDSMLQCRVPFTLCFIDLNNLKMINDVYGHTAGDEYILLVANTLTNMLRRDDVICRFGGDEMIAILHYCDAGLARKHMQRIQDALFTTGSEHSRNYSISYGIIENKNTFSSSRALLDEADRRMYAFKQNFKQEHSL</sequence>
<evidence type="ECO:0000313" key="4">
    <source>
        <dbReference type="Proteomes" id="UP000184301"/>
    </source>
</evidence>
<dbReference type="RefSeq" id="WP_073109507.1">
    <property type="nucleotide sequence ID" value="NZ_FQZY01000026.1"/>
</dbReference>
<reference evidence="3 4" key="1">
    <citation type="submission" date="2016-11" db="EMBL/GenBank/DDBJ databases">
        <authorList>
            <person name="Jaros S."/>
            <person name="Januszkiewicz K."/>
            <person name="Wedrychowicz H."/>
        </authorList>
    </citation>
    <scope>NUCLEOTIDE SEQUENCE [LARGE SCALE GENOMIC DNA]</scope>
    <source>
        <strain evidence="3 4">DSM 15480</strain>
    </source>
</reference>
<feature type="domain" description="HAMP" evidence="1">
    <location>
        <begin position="77"/>
        <end position="124"/>
    </location>
</feature>
<proteinExistence type="predicted"/>
<dbReference type="AlphaFoldDB" id="A0A1M6P564"/>
<dbReference type="SMART" id="SM00267">
    <property type="entry name" value="GGDEF"/>
    <property type="match status" value="1"/>
</dbReference>
<evidence type="ECO:0000313" key="3">
    <source>
        <dbReference type="EMBL" id="SHK03084.1"/>
    </source>
</evidence>
<dbReference type="SUPFAM" id="SSF55073">
    <property type="entry name" value="Nucleotide cyclase"/>
    <property type="match status" value="1"/>
</dbReference>
<dbReference type="GO" id="GO:0005886">
    <property type="term" value="C:plasma membrane"/>
    <property type="evidence" value="ECO:0007669"/>
    <property type="project" value="TreeGrafter"/>
</dbReference>
<dbReference type="InterPro" id="IPR000160">
    <property type="entry name" value="GGDEF_dom"/>
</dbReference>